<dbReference type="EMBL" id="WNYA01000007">
    <property type="protein sequence ID" value="KAG8564039.1"/>
    <property type="molecule type" value="Genomic_DNA"/>
</dbReference>
<evidence type="ECO:0000256" key="4">
    <source>
        <dbReference type="ARBA" id="ARBA00023187"/>
    </source>
</evidence>
<organism evidence="7 8">
    <name type="scientific">Engystomops pustulosus</name>
    <name type="common">Tungara frog</name>
    <name type="synonym">Physalaemus pustulosus</name>
    <dbReference type="NCBI Taxonomy" id="76066"/>
    <lineage>
        <taxon>Eukaryota</taxon>
        <taxon>Metazoa</taxon>
        <taxon>Chordata</taxon>
        <taxon>Craniata</taxon>
        <taxon>Vertebrata</taxon>
        <taxon>Euteleostomi</taxon>
        <taxon>Amphibia</taxon>
        <taxon>Batrachia</taxon>
        <taxon>Anura</taxon>
        <taxon>Neobatrachia</taxon>
        <taxon>Hyloidea</taxon>
        <taxon>Leptodactylidae</taxon>
        <taxon>Leiuperinae</taxon>
        <taxon>Engystomops</taxon>
    </lineage>
</organism>
<dbReference type="InterPro" id="IPR059164">
    <property type="entry name" value="HAT_PRP39_C"/>
</dbReference>
<dbReference type="GO" id="GO:0000243">
    <property type="term" value="C:commitment complex"/>
    <property type="evidence" value="ECO:0007669"/>
    <property type="project" value="TreeGrafter"/>
</dbReference>
<dbReference type="GO" id="GO:0030627">
    <property type="term" value="F:pre-mRNA 5'-splice site binding"/>
    <property type="evidence" value="ECO:0007669"/>
    <property type="project" value="TreeGrafter"/>
</dbReference>
<feature type="region of interest" description="Disordered" evidence="6">
    <location>
        <begin position="556"/>
        <end position="581"/>
    </location>
</feature>
<keyword evidence="8" id="KW-1185">Reference proteome</keyword>
<comment type="subcellular location">
    <subcellularLocation>
        <location evidence="1">Nucleus</location>
    </subcellularLocation>
</comment>
<dbReference type="FunFam" id="1.25.40.10:FF:000063">
    <property type="entry name" value="Pre-mRNA processing factor 39"/>
    <property type="match status" value="1"/>
</dbReference>
<keyword evidence="5" id="KW-0539">Nucleus</keyword>
<dbReference type="Pfam" id="PF23241">
    <property type="entry name" value="HAT_PRP39_C"/>
    <property type="match status" value="1"/>
</dbReference>
<evidence type="ECO:0000256" key="5">
    <source>
        <dbReference type="ARBA" id="ARBA00023242"/>
    </source>
</evidence>
<evidence type="ECO:0000256" key="6">
    <source>
        <dbReference type="SAM" id="MobiDB-lite"/>
    </source>
</evidence>
<gene>
    <name evidence="7" type="ORF">GDO81_016302</name>
</gene>
<feature type="region of interest" description="Disordered" evidence="6">
    <location>
        <begin position="20"/>
        <end position="42"/>
    </location>
</feature>
<name>A0AAV7AR52_ENGPU</name>
<keyword evidence="2" id="KW-0507">mRNA processing</keyword>
<dbReference type="SUPFAM" id="SSF48452">
    <property type="entry name" value="TPR-like"/>
    <property type="match status" value="1"/>
</dbReference>
<dbReference type="AlphaFoldDB" id="A0AAV7AR52"/>
<protein>
    <submittedName>
        <fullName evidence="7">Uncharacterized protein</fullName>
    </submittedName>
</protein>
<dbReference type="Proteomes" id="UP000824782">
    <property type="component" value="Unassembled WGS sequence"/>
</dbReference>
<feature type="compositionally biased region" description="Acidic residues" evidence="6">
    <location>
        <begin position="28"/>
        <end position="37"/>
    </location>
</feature>
<accession>A0AAV7AR52</accession>
<feature type="compositionally biased region" description="Pro residues" evidence="6">
    <location>
        <begin position="701"/>
        <end position="727"/>
    </location>
</feature>
<dbReference type="SMART" id="SM00386">
    <property type="entry name" value="HAT"/>
    <property type="match status" value="7"/>
</dbReference>
<keyword evidence="3" id="KW-0677">Repeat</keyword>
<feature type="region of interest" description="Disordered" evidence="6">
    <location>
        <begin position="691"/>
        <end position="732"/>
    </location>
</feature>
<evidence type="ECO:0000313" key="8">
    <source>
        <dbReference type="Proteomes" id="UP000824782"/>
    </source>
</evidence>
<evidence type="ECO:0000313" key="7">
    <source>
        <dbReference type="EMBL" id="KAG8564039.1"/>
    </source>
</evidence>
<dbReference type="GO" id="GO:0000395">
    <property type="term" value="P:mRNA 5'-splice site recognition"/>
    <property type="evidence" value="ECO:0007669"/>
    <property type="project" value="TreeGrafter"/>
</dbReference>
<dbReference type="InterPro" id="IPR011990">
    <property type="entry name" value="TPR-like_helical_dom_sf"/>
</dbReference>
<dbReference type="PANTHER" id="PTHR17204">
    <property type="entry name" value="PRE-MRNA PROCESSING PROTEIN PRP39-RELATED"/>
    <property type="match status" value="1"/>
</dbReference>
<dbReference type="Pfam" id="PF23240">
    <property type="entry name" value="HAT_PRP39_N"/>
    <property type="match status" value="1"/>
</dbReference>
<evidence type="ECO:0000256" key="3">
    <source>
        <dbReference type="ARBA" id="ARBA00022737"/>
    </source>
</evidence>
<evidence type="ECO:0000256" key="2">
    <source>
        <dbReference type="ARBA" id="ARBA00022664"/>
    </source>
</evidence>
<dbReference type="Gene3D" id="1.25.40.10">
    <property type="entry name" value="Tetratricopeptide repeat domain"/>
    <property type="match status" value="2"/>
</dbReference>
<proteinExistence type="predicted"/>
<keyword evidence="4" id="KW-0508">mRNA splicing</keyword>
<dbReference type="GO" id="GO:0071004">
    <property type="term" value="C:U2-type prespliceosome"/>
    <property type="evidence" value="ECO:0007669"/>
    <property type="project" value="TreeGrafter"/>
</dbReference>
<comment type="caution">
    <text evidence="7">The sequence shown here is derived from an EMBL/GenBank/DDBJ whole genome shotgun (WGS) entry which is preliminary data.</text>
</comment>
<sequence length="757" mass="87226">MEGEWRRSFSMSNRSSLDCDVLTTEDCSGSDDEEESRDPDMPPEFTNYFKIAVAKPDDFAAWTKLVAYAENKKNLAACRKALEAFLIRFPFSHIYWKKYADIELNLGSAEETEKIFARAVKANPLNVTIWTSYILFLLKQVNKKLPKTAETLQGVFNEAVDACGMEFRSDDIWNHYIEHEIKLGNFKQAMELYNRVLNIPTQRYVQQYERFKIFVAKYSPIELLTTEELNTIYSKIQDEIEDDQIVSEDVPSADFRESLTAEELLKIRQNILDTRKQMFLLNEEQVLKRHVFECGIKRLYYCASPLNVKQLQNWRKYLDFEKSQGRHERIIVLYERCLMPCAKYEEFWLSYAQYMEEHSVDSARAIFERACRVHLPLKFTLHLQWALFEEKHGQLDSARAIFRNLENVLPGVTMVRLRRVNFERRNGNLQEAERLLQEAARNSSGSEMATFYTVKLVRLVLKLKRDPEKARNILIEALKKEPNSPYLYQCLLEIEISRNAVDDVMDCVERALHSKIHDGAKGILSQRRLEYLEDCGNSIKSLLAAYDVHQTLLKRKTDEKDEEDENNKKSKSDSASPHEDISIPGVLQATTQSVALTQSVSTTTACTTISTTKTTQRIVEKVPRRAKPVKFQRRPVPRTQVWPYRPHRAMYIIQPLFRRPFPPPMHYIQPMPLHHMGGPPGPVPHNMGGLPGPNPHNMGGPPGPVPPNMGGPPGPAPPDMGGPPGPAPHNNYGTWFQNFRGPGCPPPWNYNRFYPPY</sequence>
<reference evidence="7" key="1">
    <citation type="thesis" date="2020" institute="ProQuest LLC" country="789 East Eisenhower Parkway, Ann Arbor, MI, USA">
        <title>Comparative Genomics and Chromosome Evolution.</title>
        <authorList>
            <person name="Mudd A.B."/>
        </authorList>
    </citation>
    <scope>NUCLEOTIDE SEQUENCE</scope>
    <source>
        <strain evidence="7">237g6f4</strain>
        <tissue evidence="7">Blood</tissue>
    </source>
</reference>
<dbReference type="GO" id="GO:0005685">
    <property type="term" value="C:U1 snRNP"/>
    <property type="evidence" value="ECO:0007669"/>
    <property type="project" value="TreeGrafter"/>
</dbReference>
<dbReference type="InterPro" id="IPR003107">
    <property type="entry name" value="HAT"/>
</dbReference>
<dbReference type="PANTHER" id="PTHR17204:SF33">
    <property type="entry name" value="PRE-MRNA-PROCESSING FACTOR 39 ISOFORM X1"/>
    <property type="match status" value="1"/>
</dbReference>
<feature type="compositionally biased region" description="Basic and acidic residues" evidence="6">
    <location>
        <begin position="566"/>
        <end position="581"/>
    </location>
</feature>
<evidence type="ECO:0000256" key="1">
    <source>
        <dbReference type="ARBA" id="ARBA00004123"/>
    </source>
</evidence>